<protein>
    <recommendedName>
        <fullName evidence="6">TVP38/TMEM64 family membrane protein</fullName>
    </recommendedName>
</protein>
<comment type="subcellular location">
    <subcellularLocation>
        <location evidence="1 6">Cell membrane</location>
        <topology evidence="1 6">Multi-pass membrane protein</topology>
    </subcellularLocation>
</comment>
<dbReference type="OrthoDB" id="9812980at2"/>
<evidence type="ECO:0000256" key="1">
    <source>
        <dbReference type="ARBA" id="ARBA00004651"/>
    </source>
</evidence>
<evidence type="ECO:0000256" key="6">
    <source>
        <dbReference type="RuleBase" id="RU366058"/>
    </source>
</evidence>
<name>A0A1W6A0I2_9BACI</name>
<accession>A0A1W6A0I2</accession>
<feature type="transmembrane region" description="Helical" evidence="6">
    <location>
        <begin position="81"/>
        <end position="99"/>
    </location>
</feature>
<dbReference type="InterPro" id="IPR015414">
    <property type="entry name" value="TMEM64"/>
</dbReference>
<keyword evidence="3 6" id="KW-0812">Transmembrane</keyword>
<dbReference type="STRING" id="402384.HM131_20275"/>
<dbReference type="AlphaFoldDB" id="A0A1W6A0I2"/>
<keyword evidence="2 6" id="KW-1003">Cell membrane</keyword>
<evidence type="ECO:0000256" key="5">
    <source>
        <dbReference type="ARBA" id="ARBA00023136"/>
    </source>
</evidence>
<dbReference type="InterPro" id="IPR032816">
    <property type="entry name" value="VTT_dom"/>
</dbReference>
<sequence length="220" mass="25336">MSHKKNWIRFFIAAFLIVTIIYFVYFKWSITPNEIRDFILSFGWLSPVIFWVMYSLGPFVFFPTTIFSMTAGLSYGAWPGILYIWIGLTVAAMTGYWIGQLFGKSMIKWHVLSWSEPFQERIREHGFLYVLILRVFPLIGFDLLCYTSGFARVRFSHYLAATMLGVLPGATAYGLLGSSIASGDRKLIFLAVIGFLILLGMSYLFRSRVKEWLGLDHEEK</sequence>
<feature type="domain" description="VTT" evidence="7">
    <location>
        <begin position="62"/>
        <end position="178"/>
    </location>
</feature>
<evidence type="ECO:0000256" key="4">
    <source>
        <dbReference type="ARBA" id="ARBA00022989"/>
    </source>
</evidence>
<keyword evidence="9" id="KW-1185">Reference proteome</keyword>
<evidence type="ECO:0000313" key="9">
    <source>
        <dbReference type="Proteomes" id="UP000192527"/>
    </source>
</evidence>
<dbReference type="EMBL" id="CP020772">
    <property type="protein sequence ID" value="ARI79019.1"/>
    <property type="molecule type" value="Genomic_DNA"/>
</dbReference>
<feature type="transmembrane region" description="Helical" evidence="6">
    <location>
        <begin position="38"/>
        <end position="61"/>
    </location>
</feature>
<feature type="transmembrane region" description="Helical" evidence="6">
    <location>
        <begin position="155"/>
        <end position="175"/>
    </location>
</feature>
<dbReference type="Proteomes" id="UP000192527">
    <property type="component" value="Chromosome"/>
</dbReference>
<dbReference type="KEGG" id="hmn:HM131_20275"/>
<reference evidence="8 9" key="1">
    <citation type="submission" date="2017-04" db="EMBL/GenBank/DDBJ databases">
        <title>The whole genome sequencing and assembly of Halobacillus mangrovi strain.</title>
        <authorList>
            <person name="Lee S.-J."/>
            <person name="Park M.-K."/>
            <person name="Kim J.-Y."/>
            <person name="Lee Y.-J."/>
            <person name="Yi H."/>
            <person name="Bahn Y.-S."/>
            <person name="Kim J.F."/>
            <person name="Lee D.-W."/>
        </authorList>
    </citation>
    <scope>NUCLEOTIDE SEQUENCE [LARGE SCALE GENOMIC DNA]</scope>
    <source>
        <strain evidence="8 9">KTB 131</strain>
    </source>
</reference>
<dbReference type="GO" id="GO:0005886">
    <property type="term" value="C:plasma membrane"/>
    <property type="evidence" value="ECO:0007669"/>
    <property type="project" value="UniProtKB-SubCell"/>
</dbReference>
<feature type="transmembrane region" description="Helical" evidence="6">
    <location>
        <begin position="187"/>
        <end position="205"/>
    </location>
</feature>
<evidence type="ECO:0000313" key="8">
    <source>
        <dbReference type="EMBL" id="ARI79019.1"/>
    </source>
</evidence>
<evidence type="ECO:0000256" key="2">
    <source>
        <dbReference type="ARBA" id="ARBA00022475"/>
    </source>
</evidence>
<dbReference type="Pfam" id="PF09335">
    <property type="entry name" value="VTT_dom"/>
    <property type="match status" value="1"/>
</dbReference>
<comment type="similarity">
    <text evidence="6">Belongs to the TVP38/TMEM64 family.</text>
</comment>
<feature type="transmembrane region" description="Helical" evidence="6">
    <location>
        <begin position="6"/>
        <end position="26"/>
    </location>
</feature>
<feature type="transmembrane region" description="Helical" evidence="6">
    <location>
        <begin position="127"/>
        <end position="149"/>
    </location>
</feature>
<organism evidence="8 9">
    <name type="scientific">Halobacillus mangrovi</name>
    <dbReference type="NCBI Taxonomy" id="402384"/>
    <lineage>
        <taxon>Bacteria</taxon>
        <taxon>Bacillati</taxon>
        <taxon>Bacillota</taxon>
        <taxon>Bacilli</taxon>
        <taxon>Bacillales</taxon>
        <taxon>Bacillaceae</taxon>
        <taxon>Halobacillus</taxon>
    </lineage>
</organism>
<gene>
    <name evidence="8" type="ORF">HM131_20275</name>
</gene>
<dbReference type="RefSeq" id="WP_085031642.1">
    <property type="nucleotide sequence ID" value="NZ_CP020772.1"/>
</dbReference>
<dbReference type="PANTHER" id="PTHR12677:SF59">
    <property type="entry name" value="GOLGI APPARATUS MEMBRANE PROTEIN TVP38-RELATED"/>
    <property type="match status" value="1"/>
</dbReference>
<proteinExistence type="inferred from homology"/>
<evidence type="ECO:0000256" key="3">
    <source>
        <dbReference type="ARBA" id="ARBA00022692"/>
    </source>
</evidence>
<dbReference type="PANTHER" id="PTHR12677">
    <property type="entry name" value="GOLGI APPARATUS MEMBRANE PROTEIN TVP38-RELATED"/>
    <property type="match status" value="1"/>
</dbReference>
<evidence type="ECO:0000259" key="7">
    <source>
        <dbReference type="Pfam" id="PF09335"/>
    </source>
</evidence>
<keyword evidence="4 6" id="KW-1133">Transmembrane helix</keyword>
<keyword evidence="5 6" id="KW-0472">Membrane</keyword>